<sequence length="325" mass="36980">MDRKQALEHQGGYVIADTGGAARYIGKLLEVETPPRKTWQGRVEILGVHSLHDIVSLQELTYQGKDEVTLSGAKISPADEQSIDANRSFQNSFYDALGDYRVLIASELENTEARLQQIDHELYPGQPAKQAKTETDEAYVYYQLGTLHQKPALIDNDSGEPMDLEGCPFELEVLQNDNEWLRVYHQSGYKFQAEDGSLVEPAKGDTLRIHRRHFDPYQILLNELEVPARQTLSNALGSFGFTEEDLTTCHNQLLHQLLASSNEDRFSGVNFLMYQKQGTTLLVQHQYERELKNTEDDIVFDRFECTTDKNKRSIVTYTNQFAAGK</sequence>
<dbReference type="EMBL" id="PYAV01000003">
    <property type="protein sequence ID" value="PSL50562.1"/>
    <property type="molecule type" value="Genomic_DNA"/>
</dbReference>
<dbReference type="RefSeq" id="WP_106587884.1">
    <property type="nucleotide sequence ID" value="NZ_PYAV01000003.1"/>
</dbReference>
<name>A0A2P8HWE7_9BACI</name>
<accession>A0A2P8HWE7</accession>
<dbReference type="Proteomes" id="UP000242310">
    <property type="component" value="Unassembled WGS sequence"/>
</dbReference>
<keyword evidence="2" id="KW-1185">Reference proteome</keyword>
<comment type="caution">
    <text evidence="1">The sequence shown here is derived from an EMBL/GenBank/DDBJ whole genome shotgun (WGS) entry which is preliminary data.</text>
</comment>
<organism evidence="1 2">
    <name type="scientific">Salsuginibacillus halophilus</name>
    <dbReference type="NCBI Taxonomy" id="517424"/>
    <lineage>
        <taxon>Bacteria</taxon>
        <taxon>Bacillati</taxon>
        <taxon>Bacillota</taxon>
        <taxon>Bacilli</taxon>
        <taxon>Bacillales</taxon>
        <taxon>Bacillaceae</taxon>
        <taxon>Salsuginibacillus</taxon>
    </lineage>
</organism>
<dbReference type="OrthoDB" id="2942325at2"/>
<dbReference type="InterPro" id="IPR024488">
    <property type="entry name" value="DUF2777"/>
</dbReference>
<dbReference type="AlphaFoldDB" id="A0A2P8HWE7"/>
<dbReference type="Pfam" id="PF10949">
    <property type="entry name" value="DUF2777"/>
    <property type="match status" value="1"/>
</dbReference>
<reference evidence="1 2" key="1">
    <citation type="submission" date="2018-03" db="EMBL/GenBank/DDBJ databases">
        <title>Genomic Encyclopedia of Type Strains, Phase III (KMG-III): the genomes of soil and plant-associated and newly described type strains.</title>
        <authorList>
            <person name="Whitman W."/>
        </authorList>
    </citation>
    <scope>NUCLEOTIDE SEQUENCE [LARGE SCALE GENOMIC DNA]</scope>
    <source>
        <strain evidence="1 2">CGMCC 1.07653</strain>
    </source>
</reference>
<gene>
    <name evidence="1" type="ORF">B0H94_103174</name>
</gene>
<protein>
    <submittedName>
        <fullName evidence="1">Uncharacterized protein DUF2777</fullName>
    </submittedName>
</protein>
<proteinExistence type="predicted"/>
<evidence type="ECO:0000313" key="2">
    <source>
        <dbReference type="Proteomes" id="UP000242310"/>
    </source>
</evidence>
<evidence type="ECO:0000313" key="1">
    <source>
        <dbReference type="EMBL" id="PSL50562.1"/>
    </source>
</evidence>